<comment type="caution">
    <text evidence="2">The sequence shown here is derived from an EMBL/GenBank/DDBJ whole genome shotgun (WGS) entry which is preliminary data.</text>
</comment>
<gene>
    <name evidence="2" type="primary">B5V51_2077</name>
    <name evidence="2" type="ORF">TNCV_561711</name>
</gene>
<dbReference type="Proteomes" id="UP000887159">
    <property type="component" value="Unassembled WGS sequence"/>
</dbReference>
<reference evidence="2" key="1">
    <citation type="submission" date="2020-08" db="EMBL/GenBank/DDBJ databases">
        <title>Multicomponent nature underlies the extraordinary mechanical properties of spider dragline silk.</title>
        <authorList>
            <person name="Kono N."/>
            <person name="Nakamura H."/>
            <person name="Mori M."/>
            <person name="Yoshida Y."/>
            <person name="Ohtoshi R."/>
            <person name="Malay A.D."/>
            <person name="Moran D.A.P."/>
            <person name="Tomita M."/>
            <person name="Numata K."/>
            <person name="Arakawa K."/>
        </authorList>
    </citation>
    <scope>NUCLEOTIDE SEQUENCE</scope>
</reference>
<dbReference type="InterPro" id="IPR002492">
    <property type="entry name" value="Transposase_Tc1-like"/>
</dbReference>
<organism evidence="2 3">
    <name type="scientific">Trichonephila clavipes</name>
    <name type="common">Golden silk orbweaver</name>
    <name type="synonym">Nephila clavipes</name>
    <dbReference type="NCBI Taxonomy" id="2585209"/>
    <lineage>
        <taxon>Eukaryota</taxon>
        <taxon>Metazoa</taxon>
        <taxon>Ecdysozoa</taxon>
        <taxon>Arthropoda</taxon>
        <taxon>Chelicerata</taxon>
        <taxon>Arachnida</taxon>
        <taxon>Araneae</taxon>
        <taxon>Araneomorphae</taxon>
        <taxon>Entelegynae</taxon>
        <taxon>Araneoidea</taxon>
        <taxon>Nephilidae</taxon>
        <taxon>Trichonephila</taxon>
    </lineage>
</organism>
<dbReference type="AlphaFoldDB" id="A0A8X6S1C7"/>
<dbReference type="GO" id="GO:0015074">
    <property type="term" value="P:DNA integration"/>
    <property type="evidence" value="ECO:0007669"/>
    <property type="project" value="InterPro"/>
</dbReference>
<accession>A0A8X6S1C7</accession>
<feature type="domain" description="Transposase Tc1-like" evidence="1">
    <location>
        <begin position="40"/>
        <end position="85"/>
    </location>
</feature>
<evidence type="ECO:0000313" key="2">
    <source>
        <dbReference type="EMBL" id="GFY05039.1"/>
    </source>
</evidence>
<dbReference type="Pfam" id="PF01498">
    <property type="entry name" value="HTH_Tnp_Tc3_2"/>
    <property type="match status" value="1"/>
</dbReference>
<sequence>MIYSLNSSLEKPRVLLKSERSLKKICLENSFATTKLQDISVNASENTVRRKLQDLNFMTCRPARKPKLTLEMKAKRMNWAKQWRDKDVDFWRSSNAQFVRRRRGEKFHSDCVVQTVKHPTKIMIWPVISGKGTGRLYVVKGMMWQDQYKDVLQNCLIPLLEEWFQNGEPCIFMQEEAPCHTARSIKPFFDRIKYPSIGLAG</sequence>
<proteinExistence type="predicted"/>
<dbReference type="GO" id="GO:0006313">
    <property type="term" value="P:DNA transposition"/>
    <property type="evidence" value="ECO:0007669"/>
    <property type="project" value="InterPro"/>
</dbReference>
<evidence type="ECO:0000259" key="1">
    <source>
        <dbReference type="Pfam" id="PF01498"/>
    </source>
</evidence>
<dbReference type="EMBL" id="BMAU01021248">
    <property type="protein sequence ID" value="GFY05039.1"/>
    <property type="molecule type" value="Genomic_DNA"/>
</dbReference>
<dbReference type="GO" id="GO:0003677">
    <property type="term" value="F:DNA binding"/>
    <property type="evidence" value="ECO:0007669"/>
    <property type="project" value="InterPro"/>
</dbReference>
<dbReference type="Gene3D" id="3.30.420.10">
    <property type="entry name" value="Ribonuclease H-like superfamily/Ribonuclease H"/>
    <property type="match status" value="1"/>
</dbReference>
<evidence type="ECO:0000313" key="3">
    <source>
        <dbReference type="Proteomes" id="UP000887159"/>
    </source>
</evidence>
<dbReference type="InterPro" id="IPR036397">
    <property type="entry name" value="RNaseH_sf"/>
</dbReference>
<protein>
    <recommendedName>
        <fullName evidence="1">Transposase Tc1-like domain-containing protein</fullName>
    </recommendedName>
</protein>
<name>A0A8X6S1C7_TRICX</name>
<keyword evidence="3" id="KW-1185">Reference proteome</keyword>